<evidence type="ECO:0000256" key="1">
    <source>
        <dbReference type="SAM" id="MobiDB-lite"/>
    </source>
</evidence>
<accession>A0ABY5NBK4</accession>
<dbReference type="RefSeq" id="WP_232791170.1">
    <property type="nucleotide sequence ID" value="NZ_CP102332.1"/>
</dbReference>
<dbReference type="EMBL" id="CP102332">
    <property type="protein sequence ID" value="UUS33406.1"/>
    <property type="molecule type" value="Genomic_DNA"/>
</dbReference>
<keyword evidence="3" id="KW-1185">Reference proteome</keyword>
<reference evidence="2" key="1">
    <citation type="submission" date="2022-08" db="EMBL/GenBank/DDBJ databases">
        <title>Streptomyces changanensis sp. nov., an actinomycete isolated from soil.</title>
        <authorList>
            <person name="Wu H."/>
            <person name="Han L."/>
        </authorList>
    </citation>
    <scope>NUCLEOTIDE SEQUENCE</scope>
    <source>
        <strain evidence="2">HL-66</strain>
    </source>
</reference>
<dbReference type="InterPro" id="IPR032466">
    <property type="entry name" value="Metal_Hydrolase"/>
</dbReference>
<proteinExistence type="predicted"/>
<name>A0ABY5NBK4_9ACTN</name>
<evidence type="ECO:0000313" key="3">
    <source>
        <dbReference type="Proteomes" id="UP001060150"/>
    </source>
</evidence>
<organism evidence="2 3">
    <name type="scientific">Streptomyces changanensis</name>
    <dbReference type="NCBI Taxonomy" id="2964669"/>
    <lineage>
        <taxon>Bacteria</taxon>
        <taxon>Bacillati</taxon>
        <taxon>Actinomycetota</taxon>
        <taxon>Actinomycetes</taxon>
        <taxon>Kitasatosporales</taxon>
        <taxon>Streptomycetaceae</taxon>
        <taxon>Streptomyces</taxon>
    </lineage>
</organism>
<feature type="compositionally biased region" description="Low complexity" evidence="1">
    <location>
        <begin position="9"/>
        <end position="26"/>
    </location>
</feature>
<gene>
    <name evidence="2" type="ORF">NRO40_23080</name>
</gene>
<evidence type="ECO:0000313" key="2">
    <source>
        <dbReference type="EMBL" id="UUS33406.1"/>
    </source>
</evidence>
<dbReference type="Proteomes" id="UP001060150">
    <property type="component" value="Chromosome"/>
</dbReference>
<dbReference type="SUPFAM" id="SSF51556">
    <property type="entry name" value="Metallo-dependent hydrolases"/>
    <property type="match status" value="1"/>
</dbReference>
<sequence length="276" mass="29773">MPPREGPQAAPLPATPTGTAPSATASARPVGAYPWLEPTSEEYVGWDVDVLYGPWPRHDRDTGLAEVRAHLAASPVAGALALSTRGVLYDDAGGNAETVRDLADCPELRPVGTVDLRDALTAEARLDELGAAGVRFLRLFTVDQGAEPDFPGYRRVVRLAVERGMALLHDGDPRRFGPPLTGCGADVVFLDLHAYLLADFLLLARDEPGFRATTRMLSAPDSIERVVESVGSRHLVFGSRTPFMDLSPQTLKLRYARIPADDRAAIATRNVEELLA</sequence>
<feature type="region of interest" description="Disordered" evidence="1">
    <location>
        <begin position="1"/>
        <end position="26"/>
    </location>
</feature>
<dbReference type="Gene3D" id="3.20.20.140">
    <property type="entry name" value="Metal-dependent hydrolases"/>
    <property type="match status" value="2"/>
</dbReference>
<evidence type="ECO:0008006" key="4">
    <source>
        <dbReference type="Google" id="ProtNLM"/>
    </source>
</evidence>
<protein>
    <recommendedName>
        <fullName evidence="4">Amidohydrolase</fullName>
    </recommendedName>
</protein>